<sequence length="157" mass="16327">MRDSTADTLLMGLWTDETGAVTVDWVVLSAAALGVGLSAALTVGRGTATLGNRINASIPSVDLQSLGYSFLSLTDAQQAFVLGNLERRTDLQVAETALNMTTSFLAHMAAGDLESAAADIDRRHLNQTVLDQRGLDAAAGSLTVAEMQDLYAAAGGE</sequence>
<dbReference type="RefSeq" id="WP_121093941.1">
    <property type="nucleotide sequence ID" value="NZ_UIHC01000010.1"/>
</dbReference>
<proteinExistence type="predicted"/>
<evidence type="ECO:0000256" key="1">
    <source>
        <dbReference type="SAM" id="Phobius"/>
    </source>
</evidence>
<name>A0A3B0MPS0_9RHOB</name>
<dbReference type="AlphaFoldDB" id="A0A3B0MPS0"/>
<gene>
    <name evidence="2" type="ORF">ROE7235_01379</name>
</gene>
<keyword evidence="1" id="KW-1133">Transmembrane helix</keyword>
<feature type="transmembrane region" description="Helical" evidence="1">
    <location>
        <begin position="20"/>
        <end position="43"/>
    </location>
</feature>
<evidence type="ECO:0000313" key="3">
    <source>
        <dbReference type="Proteomes" id="UP000272908"/>
    </source>
</evidence>
<keyword evidence="1" id="KW-0472">Membrane</keyword>
<keyword evidence="1" id="KW-0812">Transmembrane</keyword>
<accession>A0A3B0MPS0</accession>
<protein>
    <submittedName>
        <fullName evidence="2">Uncharacterized protein</fullName>
    </submittedName>
</protein>
<dbReference type="EMBL" id="UIHC01000010">
    <property type="protein sequence ID" value="SUZ31629.1"/>
    <property type="molecule type" value="Genomic_DNA"/>
</dbReference>
<evidence type="ECO:0000313" key="2">
    <source>
        <dbReference type="EMBL" id="SUZ31629.1"/>
    </source>
</evidence>
<dbReference type="Proteomes" id="UP000272908">
    <property type="component" value="Unassembled WGS sequence"/>
</dbReference>
<organism evidence="2 3">
    <name type="scientific">Roseinatronobacter ekhonensis</name>
    <dbReference type="NCBI Taxonomy" id="254356"/>
    <lineage>
        <taxon>Bacteria</taxon>
        <taxon>Pseudomonadati</taxon>
        <taxon>Pseudomonadota</taxon>
        <taxon>Alphaproteobacteria</taxon>
        <taxon>Rhodobacterales</taxon>
        <taxon>Paracoccaceae</taxon>
        <taxon>Roseinatronobacter</taxon>
    </lineage>
</organism>
<reference evidence="3" key="1">
    <citation type="submission" date="2018-08" db="EMBL/GenBank/DDBJ databases">
        <authorList>
            <person name="Rodrigo-Torres L."/>
            <person name="Arahal R. D."/>
            <person name="Lucena T."/>
        </authorList>
    </citation>
    <scope>NUCLEOTIDE SEQUENCE [LARGE SCALE GENOMIC DNA]</scope>
    <source>
        <strain evidence="3">CECT 7235</strain>
    </source>
</reference>
<keyword evidence="3" id="KW-1185">Reference proteome</keyword>